<dbReference type="Gene3D" id="3.90.1560.10">
    <property type="entry name" value="ComB-like"/>
    <property type="match status" value="1"/>
</dbReference>
<reference evidence="1 2" key="1">
    <citation type="submission" date="2023-05" db="EMBL/GenBank/DDBJ databases">
        <authorList>
            <person name="Gao F."/>
        </authorList>
    </citation>
    <scope>NUCLEOTIDE SEQUENCE [LARGE SCALE GENOMIC DNA]</scope>
    <source>
        <strain evidence="1 2">MIMF12</strain>
    </source>
</reference>
<organism evidence="1 2">
    <name type="scientific">Deinococcus rhizophilus</name>
    <dbReference type="NCBI Taxonomy" id="3049544"/>
    <lineage>
        <taxon>Bacteria</taxon>
        <taxon>Thermotogati</taxon>
        <taxon>Deinococcota</taxon>
        <taxon>Deinococci</taxon>
        <taxon>Deinococcales</taxon>
        <taxon>Deinococcaceae</taxon>
        <taxon>Deinococcus</taxon>
    </lineage>
</organism>
<keyword evidence="2" id="KW-1185">Reference proteome</keyword>
<accession>A0ABT7JFC3</accession>
<sequence length="50" mass="4975">MLSGSGHGTYLGGIGLEEDVRYAAQVSVSTVVPLLDPAGGAEGVLRFVAG</sequence>
<dbReference type="EMBL" id="JASNGB010000037">
    <property type="protein sequence ID" value="MDL2343747.1"/>
    <property type="molecule type" value="Genomic_DNA"/>
</dbReference>
<dbReference type="Proteomes" id="UP001302059">
    <property type="component" value="Unassembled WGS sequence"/>
</dbReference>
<comment type="caution">
    <text evidence="1">The sequence shown here is derived from an EMBL/GenBank/DDBJ whole genome shotgun (WGS) entry which is preliminary data.</text>
</comment>
<evidence type="ECO:0000313" key="1">
    <source>
        <dbReference type="EMBL" id="MDL2343747.1"/>
    </source>
</evidence>
<gene>
    <name evidence="1" type="ORF">QOL99_06240</name>
</gene>
<dbReference type="RefSeq" id="WP_285522329.1">
    <property type="nucleotide sequence ID" value="NZ_JASNGB010000037.1"/>
</dbReference>
<name>A0ABT7JFC3_9DEIO</name>
<proteinExistence type="predicted"/>
<evidence type="ECO:0000313" key="2">
    <source>
        <dbReference type="Proteomes" id="UP001302059"/>
    </source>
</evidence>
<dbReference type="InterPro" id="IPR036702">
    <property type="entry name" value="ComB-like_sf"/>
</dbReference>
<protein>
    <submittedName>
        <fullName evidence="1">Uncharacterized protein</fullName>
    </submittedName>
</protein>